<dbReference type="STRING" id="994479.GCA_000194155_03413"/>
<comment type="caution">
    <text evidence="1">The sequence shown here is derived from an EMBL/GenBank/DDBJ whole genome shotgun (WGS) entry which is preliminary data.</text>
</comment>
<reference evidence="1" key="1">
    <citation type="submission" date="2017-12" db="EMBL/GenBank/DDBJ databases">
        <title>Sequencing the genomes of 1000 Actinobacteria strains.</title>
        <authorList>
            <person name="Klenk H.-P."/>
        </authorList>
    </citation>
    <scope>NUCLEOTIDE SEQUENCE [LARGE SCALE GENOMIC DNA]</scope>
    <source>
        <strain evidence="1">DSM 44228</strain>
    </source>
</reference>
<accession>A0A2N3XZB4</accession>
<protein>
    <submittedName>
        <fullName evidence="1">Uncharacterized protein</fullName>
    </submittedName>
</protein>
<dbReference type="Proteomes" id="UP000233786">
    <property type="component" value="Unassembled WGS sequence"/>
</dbReference>
<evidence type="ECO:0000313" key="2">
    <source>
        <dbReference type="Proteomes" id="UP000233786"/>
    </source>
</evidence>
<evidence type="ECO:0000313" key="1">
    <source>
        <dbReference type="EMBL" id="PKW16015.1"/>
    </source>
</evidence>
<dbReference type="EMBL" id="PJNB01000001">
    <property type="protein sequence ID" value="PKW16015.1"/>
    <property type="molecule type" value="Genomic_DNA"/>
</dbReference>
<dbReference type="OrthoDB" id="3691637at2"/>
<sequence>MPSYFEVFFGGSDQESIVGTIEQIIRLRLDPTEEEYADFIGVRDSGTEHFVSFELLLKHRLDYEADEDTGIPFEQMPSSLTVRGPRGDEEQHEALAHGIFTQLKESGYKPIYFVWDLDQVIELWDPDQKGDSEVMEFWEPGQKGDHGKAED</sequence>
<gene>
    <name evidence="1" type="ORF">A8926_3803</name>
</gene>
<dbReference type="RefSeq" id="WP_010696421.1">
    <property type="nucleotide sequence ID" value="NZ_CP061007.1"/>
</dbReference>
<organism evidence="1 2">
    <name type="scientific">Saccharopolyspora spinosa</name>
    <dbReference type="NCBI Taxonomy" id="60894"/>
    <lineage>
        <taxon>Bacteria</taxon>
        <taxon>Bacillati</taxon>
        <taxon>Actinomycetota</taxon>
        <taxon>Actinomycetes</taxon>
        <taxon>Pseudonocardiales</taxon>
        <taxon>Pseudonocardiaceae</taxon>
        <taxon>Saccharopolyspora</taxon>
    </lineage>
</organism>
<keyword evidence="2" id="KW-1185">Reference proteome</keyword>
<dbReference type="AlphaFoldDB" id="A0A2N3XZB4"/>
<proteinExistence type="predicted"/>
<name>A0A2N3XZB4_SACSN</name>